<dbReference type="VEuPathDB" id="FungiDB:MPH_00789"/>
<dbReference type="HOGENOM" id="CLU_2158894_0_0_1"/>
<feature type="region of interest" description="Disordered" evidence="1">
    <location>
        <begin position="1"/>
        <end position="37"/>
    </location>
</feature>
<comment type="caution">
    <text evidence="2">The sequence shown here is derived from an EMBL/GenBank/DDBJ whole genome shotgun (WGS) entry which is preliminary data.</text>
</comment>
<evidence type="ECO:0000313" key="2">
    <source>
        <dbReference type="EMBL" id="EKG21869.1"/>
    </source>
</evidence>
<accession>K2SHC6</accession>
<dbReference type="EMBL" id="AHHD01000035">
    <property type="protein sequence ID" value="EKG21869.1"/>
    <property type="molecule type" value="Genomic_DNA"/>
</dbReference>
<protein>
    <submittedName>
        <fullName evidence="2">Uncharacterized protein</fullName>
    </submittedName>
</protein>
<reference evidence="2 3" key="1">
    <citation type="journal article" date="2012" name="BMC Genomics">
        <title>Tools to kill: Genome of one of the most destructive plant pathogenic fungi Macrophomina phaseolina.</title>
        <authorList>
            <person name="Islam M.S."/>
            <person name="Haque M.S."/>
            <person name="Islam M.M."/>
            <person name="Emdad E.M."/>
            <person name="Halim A."/>
            <person name="Hossen Q.M.M."/>
            <person name="Hossain M.Z."/>
            <person name="Ahmed B."/>
            <person name="Rahim S."/>
            <person name="Rahman M.S."/>
            <person name="Alam M.M."/>
            <person name="Hou S."/>
            <person name="Wan X."/>
            <person name="Saito J.A."/>
            <person name="Alam M."/>
        </authorList>
    </citation>
    <scope>NUCLEOTIDE SEQUENCE [LARGE SCALE GENOMIC DNA]</scope>
    <source>
        <strain evidence="2 3">MS6</strain>
    </source>
</reference>
<organism evidence="2 3">
    <name type="scientific">Macrophomina phaseolina (strain MS6)</name>
    <name type="common">Charcoal rot fungus</name>
    <dbReference type="NCBI Taxonomy" id="1126212"/>
    <lineage>
        <taxon>Eukaryota</taxon>
        <taxon>Fungi</taxon>
        <taxon>Dikarya</taxon>
        <taxon>Ascomycota</taxon>
        <taxon>Pezizomycotina</taxon>
        <taxon>Dothideomycetes</taxon>
        <taxon>Dothideomycetes incertae sedis</taxon>
        <taxon>Botryosphaeriales</taxon>
        <taxon>Botryosphaeriaceae</taxon>
        <taxon>Macrophomina</taxon>
    </lineage>
</organism>
<evidence type="ECO:0000313" key="3">
    <source>
        <dbReference type="Proteomes" id="UP000007129"/>
    </source>
</evidence>
<proteinExistence type="predicted"/>
<gene>
    <name evidence="2" type="ORF">MPH_00789</name>
</gene>
<name>K2SHC6_MACPH</name>
<dbReference type="AlphaFoldDB" id="K2SHC6"/>
<dbReference type="Proteomes" id="UP000007129">
    <property type="component" value="Unassembled WGS sequence"/>
</dbReference>
<sequence>MAAAGGWAEGSLHQARQGASDAGSGEGESAGAIWRPAATPAAGAADLVRRKEMMGPASEMIELGFLWIGTSFWKSWTGPQKSMRSVSWHAFQEKCIGLAAIHLHLVQEPVS</sequence>
<dbReference type="InParanoid" id="K2SHC6"/>
<evidence type="ECO:0000256" key="1">
    <source>
        <dbReference type="SAM" id="MobiDB-lite"/>
    </source>
</evidence>
<feature type="compositionally biased region" description="Low complexity" evidence="1">
    <location>
        <begin position="18"/>
        <end position="37"/>
    </location>
</feature>